<evidence type="ECO:0000313" key="1">
    <source>
        <dbReference type="EMBL" id="XCD07370.1"/>
    </source>
</evidence>
<reference evidence="1" key="1">
    <citation type="submission" date="2024-03" db="EMBL/GenBank/DDBJ databases">
        <title>Diverse circular DNA viruses in blood, oral, and fecal samples of captive lemurs.</title>
        <authorList>
            <person name="Paietta E.N."/>
            <person name="Kraberger S."/>
            <person name="Lund M.C."/>
            <person name="Custer J.M."/>
            <person name="Vargas K.M."/>
            <person name="Ehmke E.E."/>
            <person name="Yoder A.D."/>
            <person name="Varsani A."/>
        </authorList>
    </citation>
    <scope>NUCLEOTIDE SEQUENCE</scope>
    <source>
        <strain evidence="1">Duke_28FF_219</strain>
    </source>
</reference>
<accession>A0AAU8B4U4</accession>
<protein>
    <submittedName>
        <fullName evidence="1">Uncharacterized protein</fullName>
    </submittedName>
</protein>
<organism evidence="1">
    <name type="scientific">Dulem virus 34</name>
    <dbReference type="NCBI Taxonomy" id="3145752"/>
    <lineage>
        <taxon>Viruses</taxon>
        <taxon>Duplodnaviria</taxon>
        <taxon>Heunggongvirae</taxon>
        <taxon>Uroviricota</taxon>
        <taxon>Caudoviricetes</taxon>
    </lineage>
</organism>
<proteinExistence type="predicted"/>
<name>A0AAU8B4U4_9CAUD</name>
<sequence>MRRTRTEAATIELFARQRADGWGNEAPEG</sequence>
<dbReference type="EMBL" id="PP511788">
    <property type="protein sequence ID" value="XCD07370.1"/>
    <property type="molecule type" value="Genomic_DNA"/>
</dbReference>